<dbReference type="PRINTS" id="PR00178">
    <property type="entry name" value="FATTYACIDBP"/>
</dbReference>
<dbReference type="EMBL" id="OX459939">
    <property type="protein sequence ID" value="CAI9170784.1"/>
    <property type="molecule type" value="Genomic_DNA"/>
</dbReference>
<comment type="similarity">
    <text evidence="2">Belongs to the calycin superfamily. Fatty-acid binding protein (FABP) family.</text>
</comment>
<dbReference type="PANTHER" id="PTHR11955">
    <property type="entry name" value="FATTY ACID BINDING PROTEIN"/>
    <property type="match status" value="1"/>
</dbReference>
<organism evidence="5 6">
    <name type="scientific">Rangifer tarandus platyrhynchus</name>
    <name type="common">Svalbard reindeer</name>
    <dbReference type="NCBI Taxonomy" id="3082113"/>
    <lineage>
        <taxon>Eukaryota</taxon>
        <taxon>Metazoa</taxon>
        <taxon>Chordata</taxon>
        <taxon>Craniata</taxon>
        <taxon>Vertebrata</taxon>
        <taxon>Euteleostomi</taxon>
        <taxon>Mammalia</taxon>
        <taxon>Eutheria</taxon>
        <taxon>Laurasiatheria</taxon>
        <taxon>Artiodactyla</taxon>
        <taxon>Ruminantia</taxon>
        <taxon>Pecora</taxon>
        <taxon>Cervidae</taxon>
        <taxon>Odocoileinae</taxon>
        <taxon>Rangifer</taxon>
    </lineage>
</organism>
<dbReference type="Gene3D" id="2.40.128.20">
    <property type="match status" value="1"/>
</dbReference>
<dbReference type="InterPro" id="IPR000463">
    <property type="entry name" value="Fatty_acid-bd"/>
</dbReference>
<dbReference type="InterPro" id="IPR012674">
    <property type="entry name" value="Calycin"/>
</dbReference>
<reference evidence="5" key="1">
    <citation type="submission" date="2023-04" db="EMBL/GenBank/DDBJ databases">
        <authorList>
            <consortium name="ELIXIR-Norway"/>
        </authorList>
    </citation>
    <scope>NUCLEOTIDE SEQUENCE [LARGE SCALE GENOMIC DNA]</scope>
</reference>
<gene>
    <name evidence="5" type="ORF">MRATA1EN1_LOCUS19746</name>
</gene>
<evidence type="ECO:0000256" key="1">
    <source>
        <dbReference type="ARBA" id="ARBA00004496"/>
    </source>
</evidence>
<accession>A0ABN8ZAL3</accession>
<evidence type="ECO:0000313" key="6">
    <source>
        <dbReference type="Proteomes" id="UP001176941"/>
    </source>
</evidence>
<evidence type="ECO:0000256" key="3">
    <source>
        <dbReference type="ARBA" id="ARBA00022490"/>
    </source>
</evidence>
<name>A0ABN8ZAL3_RANTA</name>
<evidence type="ECO:0000256" key="2">
    <source>
        <dbReference type="ARBA" id="ARBA00008390"/>
    </source>
</evidence>
<comment type="subcellular location">
    <subcellularLocation>
        <location evidence="1">Cytoplasm</location>
    </subcellularLocation>
</comment>
<dbReference type="Pfam" id="PF14651">
    <property type="entry name" value="Lipocalin_7"/>
    <property type="match status" value="1"/>
</dbReference>
<protein>
    <recommendedName>
        <fullName evidence="4">Cytosolic fatty-acid binding proteins domain-containing protein</fullName>
    </recommendedName>
</protein>
<feature type="domain" description="Cytosolic fatty-acid binding proteins" evidence="4">
    <location>
        <begin position="86"/>
        <end position="103"/>
    </location>
</feature>
<dbReference type="Proteomes" id="UP001176941">
    <property type="component" value="Chromosome 3"/>
</dbReference>
<dbReference type="InterPro" id="IPR031259">
    <property type="entry name" value="ILBP"/>
</dbReference>
<sequence>MPLLFSHRQCSAFWRREWQPTLVFLPGKFHGQRSLVGYSSWGHKELDSTAHSTAACSWEASLTRDMAVKAQNPNWLQLFGSMAFTGKYEIESEKNYDDFMKRLGLSSDMIEKGRNLKVVSEIQQDGQNFTWSQHYPGGHSISNSFTVGKETEMETVGNKKFKVSVKMEGGKVVVDSPHYHHTAEIVDGKLVEVSTFGGVIYERVSKKVA</sequence>
<keyword evidence="3" id="KW-0963">Cytoplasm</keyword>
<dbReference type="CDD" id="cd19446">
    <property type="entry name" value="FABP6"/>
    <property type="match status" value="1"/>
</dbReference>
<evidence type="ECO:0000313" key="5">
    <source>
        <dbReference type="EMBL" id="CAI9170784.1"/>
    </source>
</evidence>
<proteinExistence type="inferred from homology"/>
<dbReference type="PROSITE" id="PS00214">
    <property type="entry name" value="FABP"/>
    <property type="match status" value="1"/>
</dbReference>
<keyword evidence="6" id="KW-1185">Reference proteome</keyword>
<evidence type="ECO:0000259" key="4">
    <source>
        <dbReference type="PROSITE" id="PS00214"/>
    </source>
</evidence>
<dbReference type="SUPFAM" id="SSF50814">
    <property type="entry name" value="Lipocalins"/>
    <property type="match status" value="1"/>
</dbReference>